<proteinExistence type="predicted"/>
<dbReference type="OrthoDB" id="10256829at2759"/>
<evidence type="ECO:0000313" key="1">
    <source>
        <dbReference type="EMBL" id="CAH1407247.1"/>
    </source>
</evidence>
<keyword evidence="2" id="KW-1185">Reference proteome</keyword>
<dbReference type="EMBL" id="OV725083">
    <property type="protein sequence ID" value="CAH1407247.1"/>
    <property type="molecule type" value="Genomic_DNA"/>
</dbReference>
<dbReference type="Proteomes" id="UP001152798">
    <property type="component" value="Chromosome 7"/>
</dbReference>
<accession>A0A9P0MYM4</accession>
<dbReference type="AlphaFoldDB" id="A0A9P0MYM4"/>
<sequence>MRSNVQCFKVNHRISCLLFLYVSCEYQDMTRYAIMHCLGCYSSSCHLIATPSLIVL</sequence>
<name>A0A9P0MYM4_NEZVI</name>
<protein>
    <submittedName>
        <fullName evidence="1">Uncharacterized protein</fullName>
    </submittedName>
</protein>
<reference evidence="1" key="1">
    <citation type="submission" date="2022-01" db="EMBL/GenBank/DDBJ databases">
        <authorList>
            <person name="King R."/>
        </authorList>
    </citation>
    <scope>NUCLEOTIDE SEQUENCE</scope>
</reference>
<organism evidence="1 2">
    <name type="scientific">Nezara viridula</name>
    <name type="common">Southern green stink bug</name>
    <name type="synonym">Cimex viridulus</name>
    <dbReference type="NCBI Taxonomy" id="85310"/>
    <lineage>
        <taxon>Eukaryota</taxon>
        <taxon>Metazoa</taxon>
        <taxon>Ecdysozoa</taxon>
        <taxon>Arthropoda</taxon>
        <taxon>Hexapoda</taxon>
        <taxon>Insecta</taxon>
        <taxon>Pterygota</taxon>
        <taxon>Neoptera</taxon>
        <taxon>Paraneoptera</taxon>
        <taxon>Hemiptera</taxon>
        <taxon>Heteroptera</taxon>
        <taxon>Panheteroptera</taxon>
        <taxon>Pentatomomorpha</taxon>
        <taxon>Pentatomoidea</taxon>
        <taxon>Pentatomidae</taxon>
        <taxon>Pentatominae</taxon>
        <taxon>Nezara</taxon>
    </lineage>
</organism>
<gene>
    <name evidence="1" type="ORF">NEZAVI_LOCUS15017</name>
</gene>
<evidence type="ECO:0000313" key="2">
    <source>
        <dbReference type="Proteomes" id="UP001152798"/>
    </source>
</evidence>